<dbReference type="PANTHER" id="PTHR30157">
    <property type="entry name" value="FERRIC REDUCTASE, NADPH-DEPENDENT"/>
    <property type="match status" value="1"/>
</dbReference>
<reference evidence="2 3" key="1">
    <citation type="submission" date="2014-08" db="EMBL/GenBank/DDBJ databases">
        <title>Complete genome sequence of Corynebacterium phocae M408/89/1(T)(=DSM 44612(T)), isolated from the common seal (Phoca vitulina).</title>
        <authorList>
            <person name="Ruckert C."/>
            <person name="Albersmeier A."/>
            <person name="Winkler A."/>
            <person name="Kalinowski J."/>
        </authorList>
    </citation>
    <scope>NUCLEOTIDE SEQUENCE [LARGE SCALE GENOMIC DNA]</scope>
    <source>
        <strain evidence="2 3">M408/89/1</strain>
    </source>
</reference>
<protein>
    <submittedName>
        <fullName evidence="2">FAD-binding protein</fullName>
    </submittedName>
</protein>
<dbReference type="InterPro" id="IPR007037">
    <property type="entry name" value="SIP_rossman_dom"/>
</dbReference>
<dbReference type="CDD" id="cd06193">
    <property type="entry name" value="siderophore_interacting"/>
    <property type="match status" value="1"/>
</dbReference>
<dbReference type="PROSITE" id="PS51384">
    <property type="entry name" value="FAD_FR"/>
    <property type="match status" value="1"/>
</dbReference>
<dbReference type="InterPro" id="IPR039261">
    <property type="entry name" value="FNR_nucleotide-bd"/>
</dbReference>
<organism evidence="2 3">
    <name type="scientific">Corynebacterium phocae</name>
    <dbReference type="NCBI Taxonomy" id="161895"/>
    <lineage>
        <taxon>Bacteria</taxon>
        <taxon>Bacillati</taxon>
        <taxon>Actinomycetota</taxon>
        <taxon>Actinomycetes</taxon>
        <taxon>Mycobacteriales</taxon>
        <taxon>Corynebacteriaceae</taxon>
        <taxon>Corynebacterium</taxon>
    </lineage>
</organism>
<feature type="domain" description="FAD-binding FR-type" evidence="1">
    <location>
        <begin position="1"/>
        <end position="118"/>
    </location>
</feature>
<dbReference type="GO" id="GO:0016491">
    <property type="term" value="F:oxidoreductase activity"/>
    <property type="evidence" value="ECO:0007669"/>
    <property type="project" value="InterPro"/>
</dbReference>
<dbReference type="InterPro" id="IPR013113">
    <property type="entry name" value="SIP_FAD-bd"/>
</dbReference>
<proteinExistence type="predicted"/>
<dbReference type="Proteomes" id="UP000185491">
    <property type="component" value="Chromosome"/>
</dbReference>
<gene>
    <name evidence="2" type="ORF">CPHO_07345</name>
</gene>
<dbReference type="Pfam" id="PF08021">
    <property type="entry name" value="FAD_binding_9"/>
    <property type="match status" value="1"/>
</dbReference>
<name>A0A1L7D6D7_9CORY</name>
<accession>A0A1L7D6D7</accession>
<dbReference type="InterPro" id="IPR017927">
    <property type="entry name" value="FAD-bd_FR_type"/>
</dbReference>
<dbReference type="KEGG" id="cpho:CPHO_07345"/>
<dbReference type="STRING" id="161895.CPHO_07345"/>
<dbReference type="Gene3D" id="2.40.30.10">
    <property type="entry name" value="Translation factors"/>
    <property type="match status" value="1"/>
</dbReference>
<keyword evidence="3" id="KW-1185">Reference proteome</keyword>
<dbReference type="Gene3D" id="3.40.50.80">
    <property type="entry name" value="Nucleotide-binding domain of ferredoxin-NADP reductase (FNR) module"/>
    <property type="match status" value="1"/>
</dbReference>
<evidence type="ECO:0000313" key="3">
    <source>
        <dbReference type="Proteomes" id="UP000185491"/>
    </source>
</evidence>
<dbReference type="InterPro" id="IPR039374">
    <property type="entry name" value="SIP_fam"/>
</dbReference>
<dbReference type="SUPFAM" id="SSF63380">
    <property type="entry name" value="Riboflavin synthase domain-like"/>
    <property type="match status" value="1"/>
</dbReference>
<evidence type="ECO:0000313" key="2">
    <source>
        <dbReference type="EMBL" id="APT93726.1"/>
    </source>
</evidence>
<sequence length="261" mass="28923">MTGRQELSPNMVRIFANAPGLQGMDLDKTDHYIKIIFAPPGAQYCWPFDFEEAKKTQPKDFRPVTRTYTLRRVDTRTGDMAIDFVIHGDAGIAGPWARDVEVGATFGFRGPGGGWSPTADYDHFVLAGDESASPAIAAGLEKIPAGSTAIAFVEVEAEGHQMPMPEREDVEVRFVMRNGAMPGTALSRAVRNYTPPAGHTAWFIHGVAEMVKDLRRNLFVERQVAKKDASVSGYWRLKMTEDQWQATKHTFVAEMEAQESS</sequence>
<dbReference type="EMBL" id="CP009249">
    <property type="protein sequence ID" value="APT93726.1"/>
    <property type="molecule type" value="Genomic_DNA"/>
</dbReference>
<dbReference type="PANTHER" id="PTHR30157:SF0">
    <property type="entry name" value="NADPH-DEPENDENT FERRIC-CHELATE REDUCTASE"/>
    <property type="match status" value="1"/>
</dbReference>
<dbReference type="AlphaFoldDB" id="A0A1L7D6D7"/>
<dbReference type="Pfam" id="PF04954">
    <property type="entry name" value="SIP"/>
    <property type="match status" value="1"/>
</dbReference>
<evidence type="ECO:0000259" key="1">
    <source>
        <dbReference type="PROSITE" id="PS51384"/>
    </source>
</evidence>
<dbReference type="InterPro" id="IPR017938">
    <property type="entry name" value="Riboflavin_synthase-like_b-brl"/>
</dbReference>